<evidence type="ECO:0000256" key="1">
    <source>
        <dbReference type="SAM" id="MobiDB-lite"/>
    </source>
</evidence>
<dbReference type="AlphaFoldDB" id="A0A667G030"/>
<feature type="compositionally biased region" description="Basic and acidic residues" evidence="1">
    <location>
        <begin position="125"/>
        <end position="134"/>
    </location>
</feature>
<dbReference type="InterPro" id="IPR053292">
    <property type="entry name" value="UBAP1-MVB12_assoc_domain"/>
</dbReference>
<dbReference type="Ensembl" id="ENSLCNT00005007279.1">
    <property type="protein sequence ID" value="ENSLCNP00005006479.1"/>
    <property type="gene ID" value="ENSLCNG00005004295.1"/>
</dbReference>
<dbReference type="PANTHER" id="PTHR36291:SF1">
    <property type="entry name" value="UBAP1-MVB12-ASSOCIATED (UMA)-DOMAIN CONTAINING PROTEIN 1"/>
    <property type="match status" value="1"/>
</dbReference>
<feature type="region of interest" description="Disordered" evidence="1">
    <location>
        <begin position="1"/>
        <end position="22"/>
    </location>
</feature>
<dbReference type="PANTHER" id="PTHR36291">
    <property type="entry name" value="UBAP1-MVB12-ASSOCIATED (UMA)-DOMAIN CONTAINING PROTEIN 1"/>
    <property type="match status" value="1"/>
</dbReference>
<proteinExistence type="predicted"/>
<organism evidence="2 3">
    <name type="scientific">Lynx canadensis</name>
    <name type="common">Canada lynx</name>
    <name type="synonym">Felis canadensis</name>
    <dbReference type="NCBI Taxonomy" id="61383"/>
    <lineage>
        <taxon>Eukaryota</taxon>
        <taxon>Metazoa</taxon>
        <taxon>Chordata</taxon>
        <taxon>Craniata</taxon>
        <taxon>Vertebrata</taxon>
        <taxon>Euteleostomi</taxon>
        <taxon>Mammalia</taxon>
        <taxon>Eutheria</taxon>
        <taxon>Laurasiatheria</taxon>
        <taxon>Carnivora</taxon>
        <taxon>Feliformia</taxon>
        <taxon>Felidae</taxon>
        <taxon>Felinae</taxon>
        <taxon>Lynx</taxon>
    </lineage>
</organism>
<reference evidence="2" key="1">
    <citation type="submission" date="2025-08" db="UniProtKB">
        <authorList>
            <consortium name="Ensembl"/>
        </authorList>
    </citation>
    <scope>IDENTIFICATION</scope>
</reference>
<dbReference type="Proteomes" id="UP000472241">
    <property type="component" value="Unplaced"/>
</dbReference>
<name>A0A667G030_LYNCA</name>
<protein>
    <submittedName>
        <fullName evidence="2">UBAP1-MVB12-associated (UMA) domain containing 1</fullName>
    </submittedName>
</protein>
<evidence type="ECO:0000313" key="3">
    <source>
        <dbReference type="Proteomes" id="UP000472241"/>
    </source>
</evidence>
<feature type="compositionally biased region" description="Basic residues" evidence="1">
    <location>
        <begin position="139"/>
        <end position="152"/>
    </location>
</feature>
<gene>
    <name evidence="2" type="primary">UMAD1</name>
</gene>
<reference evidence="2" key="2">
    <citation type="submission" date="2025-09" db="UniProtKB">
        <authorList>
            <consortium name="Ensembl"/>
        </authorList>
    </citation>
    <scope>IDENTIFICATION</scope>
</reference>
<accession>A0A667G030</accession>
<sequence length="152" mass="17721">MFHFFRKSPESKKPTVPETEADGFVLLGDTAHEQRMAARGKTSEEEGNQPLESWLYRRFSGFSEATFPRKHGTDHRSKCQLAYFPLFTCIHSAGVLKRGSQETFFFFFFKKDRRSRKHRQVEILGGEKRGERGKGTNIAKKKKNHEPKRKLK</sequence>
<evidence type="ECO:0000313" key="2">
    <source>
        <dbReference type="Ensembl" id="ENSLCNP00005006479.1"/>
    </source>
</evidence>
<keyword evidence="3" id="KW-1185">Reference proteome</keyword>
<feature type="region of interest" description="Disordered" evidence="1">
    <location>
        <begin position="119"/>
        <end position="152"/>
    </location>
</feature>